<dbReference type="GeneID" id="125177833"/>
<feature type="transmembrane region" description="Helical" evidence="2">
    <location>
        <begin position="36"/>
        <end position="58"/>
    </location>
</feature>
<evidence type="ECO:0000313" key="4">
    <source>
        <dbReference type="RefSeq" id="XP_047736276.1"/>
    </source>
</evidence>
<keyword evidence="2" id="KW-1133">Transmembrane helix</keyword>
<keyword evidence="2" id="KW-0812">Transmembrane</keyword>
<evidence type="ECO:0000256" key="1">
    <source>
        <dbReference type="SAM" id="MobiDB-lite"/>
    </source>
</evidence>
<keyword evidence="3" id="KW-1185">Reference proteome</keyword>
<dbReference type="RefSeq" id="XP_047736276.1">
    <property type="nucleotide sequence ID" value="XM_047880320.1"/>
</dbReference>
<dbReference type="Proteomes" id="UP000694843">
    <property type="component" value="Unplaced"/>
</dbReference>
<dbReference type="AlphaFoldDB" id="A0A979FI68"/>
<gene>
    <name evidence="4" type="primary">LOC125177833</name>
</gene>
<name>A0A979FI68_HYAAZ</name>
<proteinExistence type="predicted"/>
<dbReference type="KEGG" id="hazt:125177833"/>
<accession>A0A979FI68</accession>
<keyword evidence="2" id="KW-0472">Membrane</keyword>
<evidence type="ECO:0000313" key="3">
    <source>
        <dbReference type="Proteomes" id="UP000694843"/>
    </source>
</evidence>
<feature type="region of interest" description="Disordered" evidence="1">
    <location>
        <begin position="225"/>
        <end position="252"/>
    </location>
</feature>
<evidence type="ECO:0000256" key="2">
    <source>
        <dbReference type="SAM" id="Phobius"/>
    </source>
</evidence>
<sequence>MPGALEAAQEGDTSGLVQEISLVSSNSPSGFLEAPVIAGCISAILLVSAIIICVCAVLSKRKFSWRNNTTTAGRTSIDCKEKPVNGIYSTSDYKRAASAQKIHSSQFGTSSKKKVKRGSVASLSTRNDNSNFEIYPYATFGTTPRLDADTYQYGLNLRSQTPGSRDCLDTASVEWARTDVYQSDDTDTYCATQHNIPTDLTPAARSLVDTTKLCVAVTQDDVMQETKNGPASTLRHHEQQVTSSKNQEQHQPRLMQPLPQTDHQYIQHNRPHHPEEIYQRRKRLVEIQHKKNHYHHKPKKDDFDQEL</sequence>
<protein>
    <submittedName>
        <fullName evidence="4">Uncharacterized protein LOC125177833</fullName>
    </submittedName>
</protein>
<reference evidence="4" key="1">
    <citation type="submission" date="2025-08" db="UniProtKB">
        <authorList>
            <consortium name="RefSeq"/>
        </authorList>
    </citation>
    <scope>IDENTIFICATION</scope>
    <source>
        <tissue evidence="4">Whole organism</tissue>
    </source>
</reference>
<organism evidence="3 4">
    <name type="scientific">Hyalella azteca</name>
    <name type="common">Amphipod</name>
    <dbReference type="NCBI Taxonomy" id="294128"/>
    <lineage>
        <taxon>Eukaryota</taxon>
        <taxon>Metazoa</taxon>
        <taxon>Ecdysozoa</taxon>
        <taxon>Arthropoda</taxon>
        <taxon>Crustacea</taxon>
        <taxon>Multicrustacea</taxon>
        <taxon>Malacostraca</taxon>
        <taxon>Eumalacostraca</taxon>
        <taxon>Peracarida</taxon>
        <taxon>Amphipoda</taxon>
        <taxon>Senticaudata</taxon>
        <taxon>Talitrida</taxon>
        <taxon>Talitroidea</taxon>
        <taxon>Hyalellidae</taxon>
        <taxon>Hyalella</taxon>
    </lineage>
</organism>